<dbReference type="InterPro" id="IPR036628">
    <property type="entry name" value="Clp_N_dom_sf"/>
</dbReference>
<accession>A0A1F7V879</accession>
<dbReference type="PANTHER" id="PTHR11638:SF18">
    <property type="entry name" value="HEAT SHOCK PROTEIN 104"/>
    <property type="match status" value="1"/>
</dbReference>
<gene>
    <name evidence="8" type="ORF">A3I41_01190</name>
</gene>
<dbReference type="InterPro" id="IPR003959">
    <property type="entry name" value="ATPase_AAA_core"/>
</dbReference>
<protein>
    <recommendedName>
        <fullName evidence="10">Clp R domain-containing protein</fullName>
    </recommendedName>
</protein>
<dbReference type="GO" id="GO:0034605">
    <property type="term" value="P:cellular response to heat"/>
    <property type="evidence" value="ECO:0007669"/>
    <property type="project" value="TreeGrafter"/>
</dbReference>
<dbReference type="Gene3D" id="1.10.8.60">
    <property type="match status" value="2"/>
</dbReference>
<dbReference type="SUPFAM" id="SSF81923">
    <property type="entry name" value="Double Clp-N motif"/>
    <property type="match status" value="1"/>
</dbReference>
<dbReference type="Pfam" id="PF02861">
    <property type="entry name" value="Clp_N"/>
    <property type="match status" value="1"/>
</dbReference>
<dbReference type="CDD" id="cd19499">
    <property type="entry name" value="RecA-like_ClpB_Hsp104-like"/>
    <property type="match status" value="1"/>
</dbReference>
<dbReference type="FunFam" id="3.40.50.300:FF:000025">
    <property type="entry name" value="ATP-dependent Clp protease subunit"/>
    <property type="match status" value="1"/>
</dbReference>
<dbReference type="SMART" id="SM00382">
    <property type="entry name" value="AAA"/>
    <property type="match status" value="2"/>
</dbReference>
<dbReference type="GO" id="GO:0005524">
    <property type="term" value="F:ATP binding"/>
    <property type="evidence" value="ECO:0007669"/>
    <property type="project" value="UniProtKB-KW"/>
</dbReference>
<dbReference type="Pfam" id="PF10431">
    <property type="entry name" value="ClpB_D2-small"/>
    <property type="match status" value="1"/>
</dbReference>
<keyword evidence="1 5" id="KW-0677">Repeat</keyword>
<dbReference type="PROSITE" id="PS00870">
    <property type="entry name" value="CLPAB_1"/>
    <property type="match status" value="1"/>
</dbReference>
<dbReference type="InterPro" id="IPR002078">
    <property type="entry name" value="Sigma_54_int"/>
</dbReference>
<organism evidence="8 9">
    <name type="scientific">Candidatus Uhrbacteria bacterium RIFCSPLOWO2_02_FULL_48_18</name>
    <dbReference type="NCBI Taxonomy" id="1802408"/>
    <lineage>
        <taxon>Bacteria</taxon>
        <taxon>Candidatus Uhriibacteriota</taxon>
    </lineage>
</organism>
<dbReference type="Pfam" id="PF00004">
    <property type="entry name" value="AAA"/>
    <property type="match status" value="1"/>
</dbReference>
<evidence type="ECO:0000313" key="8">
    <source>
        <dbReference type="EMBL" id="OGL86174.1"/>
    </source>
</evidence>
<dbReference type="SMART" id="SM01086">
    <property type="entry name" value="ClpB_D2-small"/>
    <property type="match status" value="1"/>
</dbReference>
<feature type="domain" description="Sigma-54 factor interaction" evidence="6">
    <location>
        <begin position="532"/>
        <end position="736"/>
    </location>
</feature>
<dbReference type="InterPro" id="IPR050130">
    <property type="entry name" value="ClpA_ClpB"/>
</dbReference>
<evidence type="ECO:0000259" key="6">
    <source>
        <dbReference type="PROSITE" id="PS50045"/>
    </source>
</evidence>
<dbReference type="Pfam" id="PF07724">
    <property type="entry name" value="AAA_2"/>
    <property type="match status" value="1"/>
</dbReference>
<dbReference type="Gene3D" id="4.10.860.10">
    <property type="entry name" value="UVR domain"/>
    <property type="match status" value="1"/>
</dbReference>
<dbReference type="PRINTS" id="PR00300">
    <property type="entry name" value="CLPPROTEASEA"/>
</dbReference>
<evidence type="ECO:0000256" key="1">
    <source>
        <dbReference type="ARBA" id="ARBA00022737"/>
    </source>
</evidence>
<dbReference type="GO" id="GO:0016887">
    <property type="term" value="F:ATP hydrolysis activity"/>
    <property type="evidence" value="ECO:0007669"/>
    <property type="project" value="InterPro"/>
</dbReference>
<dbReference type="Proteomes" id="UP000176593">
    <property type="component" value="Unassembled WGS sequence"/>
</dbReference>
<dbReference type="GO" id="GO:0005737">
    <property type="term" value="C:cytoplasm"/>
    <property type="evidence" value="ECO:0007669"/>
    <property type="project" value="TreeGrafter"/>
</dbReference>
<evidence type="ECO:0000256" key="4">
    <source>
        <dbReference type="ARBA" id="ARBA00023186"/>
    </source>
</evidence>
<dbReference type="Pfam" id="PF17871">
    <property type="entry name" value="AAA_lid_9"/>
    <property type="match status" value="1"/>
</dbReference>
<dbReference type="PROSITE" id="PS50045">
    <property type="entry name" value="SIGMA54_INTERACT_4"/>
    <property type="match status" value="1"/>
</dbReference>
<dbReference type="FunFam" id="3.40.50.300:FF:000010">
    <property type="entry name" value="Chaperone clpB 1, putative"/>
    <property type="match status" value="1"/>
</dbReference>
<dbReference type="SUPFAM" id="SSF52540">
    <property type="entry name" value="P-loop containing nucleoside triphosphate hydrolases"/>
    <property type="match status" value="2"/>
</dbReference>
<evidence type="ECO:0008006" key="10">
    <source>
        <dbReference type="Google" id="ProtNLM"/>
    </source>
</evidence>
<keyword evidence="2" id="KW-0547">Nucleotide-binding</keyword>
<dbReference type="InterPro" id="IPR004176">
    <property type="entry name" value="Clp_R_N"/>
</dbReference>
<dbReference type="PROSITE" id="PS51903">
    <property type="entry name" value="CLP_R"/>
    <property type="match status" value="1"/>
</dbReference>
<keyword evidence="3" id="KW-0067">ATP-binding</keyword>
<name>A0A1F7V879_9BACT</name>
<dbReference type="GO" id="GO:0006355">
    <property type="term" value="P:regulation of DNA-templated transcription"/>
    <property type="evidence" value="ECO:0007669"/>
    <property type="project" value="InterPro"/>
</dbReference>
<proteinExistence type="predicted"/>
<comment type="caution">
    <text evidence="8">The sequence shown here is derived from an EMBL/GenBank/DDBJ whole genome shotgun (WGS) entry which is preliminary data.</text>
</comment>
<dbReference type="InterPro" id="IPR018368">
    <property type="entry name" value="ClpA/B_CS1"/>
</dbReference>
<feature type="domain" description="Clp R" evidence="7">
    <location>
        <begin position="4"/>
        <end position="149"/>
    </location>
</feature>
<keyword evidence="4" id="KW-0143">Chaperone</keyword>
<dbReference type="Gene3D" id="3.40.50.300">
    <property type="entry name" value="P-loop containing nucleotide triphosphate hydrolases"/>
    <property type="match status" value="2"/>
</dbReference>
<dbReference type="AlphaFoldDB" id="A0A1F7V879"/>
<dbReference type="CDD" id="cd00009">
    <property type="entry name" value="AAA"/>
    <property type="match status" value="1"/>
</dbReference>
<dbReference type="InterPro" id="IPR027417">
    <property type="entry name" value="P-loop_NTPase"/>
</dbReference>
<sequence length="827" mass="91949">MDIIDKFSSNLKTVLTRALCFAVETDEQMILPEHLLWALGTQKGCIAAEILKKVGVKQTDLKKFAGNVRITEILPAAADGMVLHLSNDAKRAVEKAVLTANIYGHRYIGTEHLLSGLAQVELPTMMAFFSAQQIDLTYLREQLAMVLKNTSKFPEMTDVIKQEQPLIEAGEATRVEEAQPQKFQALTYFCRELTSADAQKKIDPVIGREMEIERVMEILCRRTKNNPLLIGEPGVGKTAVVEGLAKSIFEGSVPPLLQNKRVFALDLALLVAGTMYRGEFEGRLRQLIDEASKSDDVILFIDELHTIVGAGAASGSMDAANMLKPALARGEIHCIGATTQTEFKKHIESDSALERRFQSVTVEEPTEQASIEILQGIAPHYESFHGVRIAPAAIEHAVKLSTRYLTDRRLPDKAIDLLDEAAASARIHATELRPLEKRKAIEKQIELLKNDKRQAVIEERFLDAVHLKATEELLRSELDAHTFATEAPVGIVIDHEDIARVISRMLRIPLEDLLARDQSAFADIETKLASHVLGQTEVVSRVANALKRAKTGVAHPARPLASFLFLGPSGVGKTELAKAVAHNFFSSSKHLIRLDMSEYSEGFTMSKLIGAPAGYIGYKEQANLTDRVRQKPYAVVLFDEIEKAHRDVQNLLLQILEEGELADATGKMVNFRNTIVILTSNVGLERFESGGIGFGRSEKAEGAEKAERARDIEQDLKERFRPELLNRIDHTCVFNPLSTDVLSEICRKQLNELSARMGEQGISLSIPDVVTRHLIEKLDPKSGARSVRQLIQSHVESVLAERLLKQDKTKKFTFTIEKRQLAIRKAK</sequence>
<dbReference type="EMBL" id="MGEQ01000010">
    <property type="protein sequence ID" value="OGL86174.1"/>
    <property type="molecule type" value="Genomic_DNA"/>
</dbReference>
<dbReference type="InterPro" id="IPR041546">
    <property type="entry name" value="ClpA/ClpB_AAA_lid"/>
</dbReference>
<evidence type="ECO:0000256" key="3">
    <source>
        <dbReference type="ARBA" id="ARBA00022840"/>
    </source>
</evidence>
<dbReference type="InterPro" id="IPR019489">
    <property type="entry name" value="Clp_ATPase_C"/>
</dbReference>
<dbReference type="PANTHER" id="PTHR11638">
    <property type="entry name" value="ATP-DEPENDENT CLP PROTEASE"/>
    <property type="match status" value="1"/>
</dbReference>
<evidence type="ECO:0000256" key="2">
    <source>
        <dbReference type="ARBA" id="ARBA00022741"/>
    </source>
</evidence>
<dbReference type="Gene3D" id="1.10.1780.10">
    <property type="entry name" value="Clp, N-terminal domain"/>
    <property type="match status" value="1"/>
</dbReference>
<dbReference type="InterPro" id="IPR003593">
    <property type="entry name" value="AAA+_ATPase"/>
</dbReference>
<reference evidence="8 9" key="1">
    <citation type="journal article" date="2016" name="Nat. Commun.">
        <title>Thousands of microbial genomes shed light on interconnected biogeochemical processes in an aquifer system.</title>
        <authorList>
            <person name="Anantharaman K."/>
            <person name="Brown C.T."/>
            <person name="Hug L.A."/>
            <person name="Sharon I."/>
            <person name="Castelle C.J."/>
            <person name="Probst A.J."/>
            <person name="Thomas B.C."/>
            <person name="Singh A."/>
            <person name="Wilkins M.J."/>
            <person name="Karaoz U."/>
            <person name="Brodie E.L."/>
            <person name="Williams K.H."/>
            <person name="Hubbard S.S."/>
            <person name="Banfield J.F."/>
        </authorList>
    </citation>
    <scope>NUCLEOTIDE SEQUENCE [LARGE SCALE GENOMIC DNA]</scope>
</reference>
<evidence type="ECO:0000313" key="9">
    <source>
        <dbReference type="Proteomes" id="UP000176593"/>
    </source>
</evidence>
<evidence type="ECO:0000259" key="7">
    <source>
        <dbReference type="PROSITE" id="PS51903"/>
    </source>
</evidence>
<dbReference type="InterPro" id="IPR001270">
    <property type="entry name" value="ClpA/B"/>
</dbReference>
<evidence type="ECO:0000256" key="5">
    <source>
        <dbReference type="PROSITE-ProRule" id="PRU01251"/>
    </source>
</evidence>